<evidence type="ECO:0000256" key="2">
    <source>
        <dbReference type="ARBA" id="ARBA00022448"/>
    </source>
</evidence>
<dbReference type="GO" id="GO:0005886">
    <property type="term" value="C:plasma membrane"/>
    <property type="evidence" value="ECO:0007669"/>
    <property type="project" value="UniProtKB-SubCell"/>
</dbReference>
<keyword evidence="6" id="KW-0406">Ion transport</keyword>
<dbReference type="OrthoDB" id="445589at2"/>
<evidence type="ECO:0000256" key="1">
    <source>
        <dbReference type="ARBA" id="ARBA00004651"/>
    </source>
</evidence>
<evidence type="ECO:0000256" key="4">
    <source>
        <dbReference type="ARBA" id="ARBA00022692"/>
    </source>
</evidence>
<keyword evidence="4 9" id="KW-0812">Transmembrane</keyword>
<dbReference type="PANTHER" id="PTHR33281">
    <property type="entry name" value="UPF0187 PROTEIN YNEE"/>
    <property type="match status" value="1"/>
</dbReference>
<comment type="caution">
    <text evidence="10">The sequence shown here is derived from an EMBL/GenBank/DDBJ whole genome shotgun (WGS) entry which is preliminary data.</text>
</comment>
<comment type="similarity">
    <text evidence="8">Belongs to the anion channel-forming bestrophin (TC 1.A.46) family.</text>
</comment>
<feature type="transmembrane region" description="Helical" evidence="9">
    <location>
        <begin position="226"/>
        <end position="245"/>
    </location>
</feature>
<feature type="transmembrane region" description="Helical" evidence="9">
    <location>
        <begin position="202"/>
        <end position="220"/>
    </location>
</feature>
<dbReference type="InterPro" id="IPR044669">
    <property type="entry name" value="YneE/VCCN1/2-like"/>
</dbReference>
<sequence>MIINRKIPFKFLLNEIKIPLIIVVLLGFIFGLLPKYFPNFSPEIPIGIATTLGIAISILLSYKINQSYNRWWEARTIWGAIVNDSRSLVLQLQLYLNENDELLRKIAHYQIAWCYALDKSLRKQDVLSGWENLLNKEDLEKIKKQSNIPLAINQLQTEAVRKLYEKKTIEEFARTQLEVTLTRLVASMGKCERIKNTVFPPTYGQALNISIYLFVVFLSLSPVLQLNLFLQIIILLSISMLFFILQKLAHQLQDPFDNHETDTPMTSLSRTIEINIRQLLDEKDIPEPIQPKKFYLM</sequence>
<dbReference type="AlphaFoldDB" id="A0A420DKY0"/>
<dbReference type="GO" id="GO:0005254">
    <property type="term" value="F:chloride channel activity"/>
    <property type="evidence" value="ECO:0007669"/>
    <property type="project" value="InterPro"/>
</dbReference>
<protein>
    <submittedName>
        <fullName evidence="10">Putative membrane protein</fullName>
    </submittedName>
</protein>
<evidence type="ECO:0000256" key="5">
    <source>
        <dbReference type="ARBA" id="ARBA00022989"/>
    </source>
</evidence>
<dbReference type="PANTHER" id="PTHR33281:SF19">
    <property type="entry name" value="VOLTAGE-DEPENDENT ANION CHANNEL-FORMING PROTEIN YNEE"/>
    <property type="match status" value="1"/>
</dbReference>
<evidence type="ECO:0000256" key="9">
    <source>
        <dbReference type="SAM" id="Phobius"/>
    </source>
</evidence>
<evidence type="ECO:0000256" key="3">
    <source>
        <dbReference type="ARBA" id="ARBA00022475"/>
    </source>
</evidence>
<evidence type="ECO:0000313" key="10">
    <source>
        <dbReference type="EMBL" id="RKE94841.1"/>
    </source>
</evidence>
<keyword evidence="2" id="KW-0813">Transport</keyword>
<feature type="transmembrane region" description="Helical" evidence="9">
    <location>
        <begin position="44"/>
        <end position="62"/>
    </location>
</feature>
<keyword evidence="5 9" id="KW-1133">Transmembrane helix</keyword>
<dbReference type="Pfam" id="PF25539">
    <property type="entry name" value="Bestrophin_2"/>
    <property type="match status" value="1"/>
</dbReference>
<keyword evidence="3" id="KW-1003">Cell membrane</keyword>
<reference evidence="10 11" key="1">
    <citation type="submission" date="2018-09" db="EMBL/GenBank/DDBJ databases">
        <title>Genomic Encyclopedia of Archaeal and Bacterial Type Strains, Phase II (KMG-II): from individual species to whole genera.</title>
        <authorList>
            <person name="Goeker M."/>
        </authorList>
    </citation>
    <scope>NUCLEOTIDE SEQUENCE [LARGE SCALE GENOMIC DNA]</scope>
    <source>
        <strain evidence="10 11">DSM 26283</strain>
    </source>
</reference>
<dbReference type="RefSeq" id="WP_120201205.1">
    <property type="nucleotide sequence ID" value="NZ_RAQJ01000003.1"/>
</dbReference>
<proteinExistence type="inferred from homology"/>
<accession>A0A420DKY0</accession>
<dbReference type="EMBL" id="RAQJ01000003">
    <property type="protein sequence ID" value="RKE94841.1"/>
    <property type="molecule type" value="Genomic_DNA"/>
</dbReference>
<evidence type="ECO:0000256" key="6">
    <source>
        <dbReference type="ARBA" id="ARBA00023065"/>
    </source>
</evidence>
<gene>
    <name evidence="10" type="ORF">BXY80_1854</name>
</gene>
<feature type="transmembrane region" description="Helical" evidence="9">
    <location>
        <begin position="12"/>
        <end position="32"/>
    </location>
</feature>
<comment type="subcellular location">
    <subcellularLocation>
        <location evidence="1">Cell membrane</location>
        <topology evidence="1">Multi-pass membrane protein</topology>
    </subcellularLocation>
</comment>
<keyword evidence="11" id="KW-1185">Reference proteome</keyword>
<keyword evidence="7 9" id="KW-0472">Membrane</keyword>
<dbReference type="Proteomes" id="UP000284892">
    <property type="component" value="Unassembled WGS sequence"/>
</dbReference>
<name>A0A420DKY0_9FLAO</name>
<evidence type="ECO:0000256" key="7">
    <source>
        <dbReference type="ARBA" id="ARBA00023136"/>
    </source>
</evidence>
<organism evidence="10 11">
    <name type="scientific">Ichthyenterobacterium magnum</name>
    <dbReference type="NCBI Taxonomy" id="1230530"/>
    <lineage>
        <taxon>Bacteria</taxon>
        <taxon>Pseudomonadati</taxon>
        <taxon>Bacteroidota</taxon>
        <taxon>Flavobacteriia</taxon>
        <taxon>Flavobacteriales</taxon>
        <taxon>Flavobacteriaceae</taxon>
        <taxon>Ichthyenterobacterium</taxon>
    </lineage>
</organism>
<evidence type="ECO:0000313" key="11">
    <source>
        <dbReference type="Proteomes" id="UP000284892"/>
    </source>
</evidence>
<evidence type="ECO:0000256" key="8">
    <source>
        <dbReference type="ARBA" id="ARBA00034708"/>
    </source>
</evidence>